<organism evidence="2 3">
    <name type="scientific">Lithospermum erythrorhizon</name>
    <name type="common">Purple gromwell</name>
    <name type="synonym">Lithospermum officinale var. erythrorhizon</name>
    <dbReference type="NCBI Taxonomy" id="34254"/>
    <lineage>
        <taxon>Eukaryota</taxon>
        <taxon>Viridiplantae</taxon>
        <taxon>Streptophyta</taxon>
        <taxon>Embryophyta</taxon>
        <taxon>Tracheophyta</taxon>
        <taxon>Spermatophyta</taxon>
        <taxon>Magnoliopsida</taxon>
        <taxon>eudicotyledons</taxon>
        <taxon>Gunneridae</taxon>
        <taxon>Pentapetalae</taxon>
        <taxon>asterids</taxon>
        <taxon>lamiids</taxon>
        <taxon>Boraginales</taxon>
        <taxon>Boraginaceae</taxon>
        <taxon>Boraginoideae</taxon>
        <taxon>Lithospermeae</taxon>
        <taxon>Lithospermum</taxon>
    </lineage>
</organism>
<proteinExistence type="predicted"/>
<evidence type="ECO:0000313" key="2">
    <source>
        <dbReference type="EMBL" id="GAA0181904.1"/>
    </source>
</evidence>
<evidence type="ECO:0000256" key="1">
    <source>
        <dbReference type="SAM" id="MobiDB-lite"/>
    </source>
</evidence>
<sequence>MTSKDSQRNQAPIRGGVVEKTLNEGLEFKEHMKGNPENEEAKVFAANFLTKPTVEAVKSSKIHLLKRKVSSGEGPKRKSKKSKMSQFTVGVEGVE</sequence>
<comment type="caution">
    <text evidence="2">The sequence shown here is derived from an EMBL/GenBank/DDBJ whole genome shotgun (WGS) entry which is preliminary data.</text>
</comment>
<keyword evidence="3" id="KW-1185">Reference proteome</keyword>
<accession>A0AAV3RP15</accession>
<dbReference type="Proteomes" id="UP001454036">
    <property type="component" value="Unassembled WGS sequence"/>
</dbReference>
<dbReference type="AlphaFoldDB" id="A0AAV3RP15"/>
<evidence type="ECO:0000313" key="3">
    <source>
        <dbReference type="Proteomes" id="UP001454036"/>
    </source>
</evidence>
<feature type="region of interest" description="Disordered" evidence="1">
    <location>
        <begin position="69"/>
        <end position="95"/>
    </location>
</feature>
<name>A0AAV3RP15_LITER</name>
<gene>
    <name evidence="2" type="ORF">LIER_30299</name>
</gene>
<protein>
    <submittedName>
        <fullName evidence="2">Uncharacterized protein</fullName>
    </submittedName>
</protein>
<dbReference type="EMBL" id="BAABME010010778">
    <property type="protein sequence ID" value="GAA0181904.1"/>
    <property type="molecule type" value="Genomic_DNA"/>
</dbReference>
<reference evidence="2 3" key="1">
    <citation type="submission" date="2024-01" db="EMBL/GenBank/DDBJ databases">
        <title>The complete chloroplast genome sequence of Lithospermum erythrorhizon: insights into the phylogenetic relationship among Boraginaceae species and the maternal lineages of purple gromwells.</title>
        <authorList>
            <person name="Okada T."/>
            <person name="Watanabe K."/>
        </authorList>
    </citation>
    <scope>NUCLEOTIDE SEQUENCE [LARGE SCALE GENOMIC DNA]</scope>
</reference>